<evidence type="ECO:0000256" key="1">
    <source>
        <dbReference type="SAM" id="MobiDB-lite"/>
    </source>
</evidence>
<feature type="transmembrane region" description="Helical" evidence="2">
    <location>
        <begin position="128"/>
        <end position="146"/>
    </location>
</feature>
<feature type="region of interest" description="Disordered" evidence="1">
    <location>
        <begin position="1"/>
        <end position="51"/>
    </location>
</feature>
<accession>A0A173LV68</accession>
<name>A0A173LV68_9MICO</name>
<dbReference type="EMBL" id="AP017457">
    <property type="protein sequence ID" value="BAU98846.1"/>
    <property type="molecule type" value="Genomic_DNA"/>
</dbReference>
<evidence type="ECO:0000256" key="2">
    <source>
        <dbReference type="SAM" id="Phobius"/>
    </source>
</evidence>
<feature type="transmembrane region" description="Helical" evidence="2">
    <location>
        <begin position="58"/>
        <end position="79"/>
    </location>
</feature>
<sequence length="148" mass="15733">MSTHEDDALSWAGDEDRLVTGAPQSAKRDARGASSVNSSTKEEADGTDDNVQTGLSSIALVGFGIFGGIYLLYSVAWLITALRNPTQIADPLGNGMFVLGLWLAVAAPSLWFAAVLYLGSHSSVSKRMVFLLLGAFVLIPWPYLAWAG</sequence>
<dbReference type="OrthoDB" id="4981704at2"/>
<keyword evidence="2" id="KW-0812">Transmembrane</keyword>
<dbReference type="GeneID" id="80451490"/>
<proteinExistence type="predicted"/>
<evidence type="ECO:0008006" key="5">
    <source>
        <dbReference type="Google" id="ProtNLM"/>
    </source>
</evidence>
<protein>
    <recommendedName>
        <fullName evidence="5">DNA polymerase III subunit gamma/tau</fullName>
    </recommendedName>
</protein>
<organism evidence="3 4">
    <name type="scientific">Aurantimicrobium minutum</name>
    <dbReference type="NCBI Taxonomy" id="708131"/>
    <lineage>
        <taxon>Bacteria</taxon>
        <taxon>Bacillati</taxon>
        <taxon>Actinomycetota</taxon>
        <taxon>Actinomycetes</taxon>
        <taxon>Micrococcales</taxon>
        <taxon>Microbacteriaceae</taxon>
        <taxon>Aurantimicrobium</taxon>
    </lineage>
</organism>
<evidence type="ECO:0000313" key="4">
    <source>
        <dbReference type="Proteomes" id="UP000243847"/>
    </source>
</evidence>
<keyword evidence="2" id="KW-1133">Transmembrane helix</keyword>
<keyword evidence="2" id="KW-0472">Membrane</keyword>
<dbReference type="AlphaFoldDB" id="A0A173LV68"/>
<gene>
    <name evidence="3" type="ORF">AUMI_13040</name>
</gene>
<dbReference type="Proteomes" id="UP000243847">
    <property type="component" value="Chromosome sequence1"/>
</dbReference>
<feature type="transmembrane region" description="Helical" evidence="2">
    <location>
        <begin position="99"/>
        <end position="119"/>
    </location>
</feature>
<reference evidence="3 4" key="1">
    <citation type="journal article" date="2016" name="Genome Announc.">
        <title>Complete Genome Sequence of Aurantimicrobium minutum Type Strain KNCT, a Planktonic Ultramicrobacterium Isolated from River Water.</title>
        <authorList>
            <person name="Nakai R."/>
            <person name="Fujisawa T."/>
            <person name="Nakamura Y."/>
            <person name="Nishide H."/>
            <person name="Uchiyama I."/>
            <person name="Baba T."/>
            <person name="Toyoda A."/>
            <person name="Fujiyama A."/>
            <person name="Naganuma T."/>
            <person name="Niki H."/>
        </authorList>
    </citation>
    <scope>NUCLEOTIDE SEQUENCE [LARGE SCALE GENOMIC DNA]</scope>
    <source>
        <strain evidence="3 4">KNC</strain>
    </source>
</reference>
<dbReference type="RefSeq" id="WP_096380561.1">
    <property type="nucleotide sequence ID" value="NZ_AP017457.1"/>
</dbReference>
<evidence type="ECO:0000313" key="3">
    <source>
        <dbReference type="EMBL" id="BAU98846.1"/>
    </source>
</evidence>
<dbReference type="KEGG" id="amin:AUMI_13040"/>